<organism evidence="1 2">
    <name type="scientific">Hymenobacter lapidiphilus</name>
    <dbReference type="NCBI Taxonomy" id="2608003"/>
    <lineage>
        <taxon>Bacteria</taxon>
        <taxon>Pseudomonadati</taxon>
        <taxon>Bacteroidota</taxon>
        <taxon>Cytophagia</taxon>
        <taxon>Cytophagales</taxon>
        <taxon>Hymenobacteraceae</taxon>
        <taxon>Hymenobacter</taxon>
    </lineage>
</organism>
<proteinExistence type="predicted"/>
<evidence type="ECO:0000313" key="2">
    <source>
        <dbReference type="Proteomes" id="UP000565521"/>
    </source>
</evidence>
<gene>
    <name evidence="1" type="ORF">HW554_06185</name>
</gene>
<dbReference type="AlphaFoldDB" id="A0A7Y7PN05"/>
<dbReference type="Proteomes" id="UP000565521">
    <property type="component" value="Unassembled WGS sequence"/>
</dbReference>
<name>A0A7Y7PN05_9BACT</name>
<keyword evidence="2" id="KW-1185">Reference proteome</keyword>
<dbReference type="RefSeq" id="WP_176907710.1">
    <property type="nucleotide sequence ID" value="NZ_JABKAU010000008.1"/>
</dbReference>
<comment type="caution">
    <text evidence="1">The sequence shown here is derived from an EMBL/GenBank/DDBJ whole genome shotgun (WGS) entry which is preliminary data.</text>
</comment>
<sequence>MSRVTNLMIAFNSSEDSKGVIEQLRKFTYRNLPFNITSVKDEKLPESWYGGTKYLECNILLGAFNHFEIKPLVEYMRQMTWDSPECVQLIIKEEWDVRFRIVEVFPEEQ</sequence>
<dbReference type="EMBL" id="JABKAU010000008">
    <property type="protein sequence ID" value="NVO30788.1"/>
    <property type="molecule type" value="Genomic_DNA"/>
</dbReference>
<evidence type="ECO:0000313" key="1">
    <source>
        <dbReference type="EMBL" id="NVO30788.1"/>
    </source>
</evidence>
<accession>A0A7Y7PN05</accession>
<protein>
    <submittedName>
        <fullName evidence="1">Uncharacterized protein</fullName>
    </submittedName>
</protein>
<reference evidence="1 2" key="1">
    <citation type="submission" date="2020-05" db="EMBL/GenBank/DDBJ databases">
        <title>Hymenobacter terrestris sp. nov. and Hymenobacter lapidiphilus sp. nov., isolated from regoliths in Antarctica.</title>
        <authorList>
            <person name="Sedlacek I."/>
            <person name="Pantucek R."/>
            <person name="Zeman M."/>
            <person name="Holochova P."/>
            <person name="Kralova S."/>
            <person name="Stankova E."/>
            <person name="Sedo O."/>
            <person name="Micenkova L."/>
            <person name="Svec P."/>
            <person name="Gupta V."/>
            <person name="Sood U."/>
            <person name="Korpole U.S."/>
            <person name="Lal R."/>
        </authorList>
    </citation>
    <scope>NUCLEOTIDE SEQUENCE [LARGE SCALE GENOMIC DNA]</scope>
    <source>
        <strain evidence="1 2">P5342</strain>
    </source>
</reference>